<feature type="compositionally biased region" description="Polar residues" evidence="7">
    <location>
        <begin position="568"/>
        <end position="580"/>
    </location>
</feature>
<feature type="region of interest" description="Disordered" evidence="7">
    <location>
        <begin position="553"/>
        <end position="580"/>
    </location>
</feature>
<feature type="region of interest" description="Disordered" evidence="7">
    <location>
        <begin position="1"/>
        <end position="86"/>
    </location>
</feature>
<feature type="non-terminal residue" evidence="9">
    <location>
        <position position="1560"/>
    </location>
</feature>
<dbReference type="EMBL" id="JAHFYH010000024">
    <property type="protein sequence ID" value="KAH0223608.1"/>
    <property type="molecule type" value="Genomic_DNA"/>
</dbReference>
<protein>
    <submittedName>
        <fullName evidence="9">Alpha/beta-hydrolase</fullName>
    </submittedName>
</protein>
<dbReference type="SUPFAM" id="SSF53474">
    <property type="entry name" value="alpha/beta-Hydrolases"/>
    <property type="match status" value="1"/>
</dbReference>
<evidence type="ECO:0000256" key="7">
    <source>
        <dbReference type="SAM" id="MobiDB-lite"/>
    </source>
</evidence>
<feature type="region of interest" description="Disordered" evidence="7">
    <location>
        <begin position="840"/>
        <end position="860"/>
    </location>
</feature>
<reference evidence="9" key="2">
    <citation type="submission" date="2021-08" db="EMBL/GenBank/DDBJ databases">
        <authorList>
            <person name="Gostincar C."/>
            <person name="Sun X."/>
            <person name="Song Z."/>
            <person name="Gunde-Cimerman N."/>
        </authorList>
    </citation>
    <scope>NUCLEOTIDE SEQUENCE</scope>
    <source>
        <strain evidence="9">EXF-8016</strain>
    </source>
</reference>
<reference evidence="9" key="1">
    <citation type="journal article" date="2021" name="J Fungi (Basel)">
        <title>Virulence traits and population genomics of the black yeast Aureobasidium melanogenum.</title>
        <authorList>
            <person name="Cernosa A."/>
            <person name="Sun X."/>
            <person name="Gostincar C."/>
            <person name="Fang C."/>
            <person name="Gunde-Cimerman N."/>
            <person name="Song Z."/>
        </authorList>
    </citation>
    <scope>NUCLEOTIDE SEQUENCE</scope>
    <source>
        <strain evidence="9">EXF-8016</strain>
    </source>
</reference>
<dbReference type="Proteomes" id="UP000767238">
    <property type="component" value="Unassembled WGS sequence"/>
</dbReference>
<feature type="compositionally biased region" description="Basic and acidic residues" evidence="7">
    <location>
        <begin position="842"/>
        <end position="851"/>
    </location>
</feature>
<evidence type="ECO:0000313" key="10">
    <source>
        <dbReference type="Proteomes" id="UP000767238"/>
    </source>
</evidence>
<evidence type="ECO:0000256" key="1">
    <source>
        <dbReference type="ARBA" id="ARBA00009431"/>
    </source>
</evidence>
<dbReference type="InterPro" id="IPR055589">
    <property type="entry name" value="DUF7165"/>
</dbReference>
<keyword evidence="6" id="KW-0325">Glycoprotein</keyword>
<feature type="compositionally biased region" description="Basic and acidic residues" evidence="7">
    <location>
        <begin position="1"/>
        <end position="25"/>
    </location>
</feature>
<accession>A0A9P8GHZ1</accession>
<feature type="compositionally biased region" description="Polar residues" evidence="7">
    <location>
        <begin position="947"/>
        <end position="973"/>
    </location>
</feature>
<dbReference type="PANTHER" id="PTHR11802:SF189">
    <property type="entry name" value="CARBOXYPEPTIDASE"/>
    <property type="match status" value="1"/>
</dbReference>
<dbReference type="InterPro" id="IPR015943">
    <property type="entry name" value="WD40/YVTN_repeat-like_dom_sf"/>
</dbReference>
<keyword evidence="5" id="KW-0378">Hydrolase</keyword>
<dbReference type="GO" id="GO:0000324">
    <property type="term" value="C:fungal-type vacuole"/>
    <property type="evidence" value="ECO:0007669"/>
    <property type="project" value="TreeGrafter"/>
</dbReference>
<feature type="region of interest" description="Disordered" evidence="7">
    <location>
        <begin position="741"/>
        <end position="823"/>
    </location>
</feature>
<evidence type="ECO:0000313" key="9">
    <source>
        <dbReference type="EMBL" id="KAH0223608.1"/>
    </source>
</evidence>
<dbReference type="OrthoDB" id="3925024at2759"/>
<feature type="compositionally biased region" description="Polar residues" evidence="7">
    <location>
        <begin position="741"/>
        <end position="815"/>
    </location>
</feature>
<evidence type="ECO:0000256" key="2">
    <source>
        <dbReference type="ARBA" id="ARBA00022645"/>
    </source>
</evidence>
<evidence type="ECO:0000256" key="4">
    <source>
        <dbReference type="ARBA" id="ARBA00022729"/>
    </source>
</evidence>
<dbReference type="GO" id="GO:0006508">
    <property type="term" value="P:proteolysis"/>
    <property type="evidence" value="ECO:0007669"/>
    <property type="project" value="UniProtKB-KW"/>
</dbReference>
<dbReference type="Pfam" id="PF00450">
    <property type="entry name" value="Peptidase_S10"/>
    <property type="match status" value="1"/>
</dbReference>
<evidence type="ECO:0000256" key="5">
    <source>
        <dbReference type="ARBA" id="ARBA00022801"/>
    </source>
</evidence>
<feature type="domain" description="DUF7165" evidence="8">
    <location>
        <begin position="103"/>
        <end position="416"/>
    </location>
</feature>
<keyword evidence="3" id="KW-0645">Protease</keyword>
<dbReference type="Pfam" id="PF23749">
    <property type="entry name" value="DUF7165"/>
    <property type="match status" value="1"/>
</dbReference>
<dbReference type="GO" id="GO:0004185">
    <property type="term" value="F:serine-type carboxypeptidase activity"/>
    <property type="evidence" value="ECO:0007669"/>
    <property type="project" value="InterPro"/>
</dbReference>
<name>A0A9P8GHZ1_AURME</name>
<feature type="compositionally biased region" description="Polar residues" evidence="7">
    <location>
        <begin position="27"/>
        <end position="41"/>
    </location>
</feature>
<dbReference type="InterPro" id="IPR029058">
    <property type="entry name" value="AB_hydrolase_fold"/>
</dbReference>
<sequence length="1560" mass="169660">MAHDDAYTYDAHDIRPDDSISRRGDQASISSFGMKSTTSSLDDGPADSHVSQSTHKNDRPITPLSRPTSVRSSQPQTPATISGNKERVRYSWQSIHEDEPNRPRIHIVKIVSNTATASAASPQGEALAFSLSPAGKRIAAYNSARLFVFQTAALPVNVSHEYALRRRPLAVELCDEANVLAVLVDEHTVNIYDLSRNSARRVRTVRTDLPTSTIALSSTGGLLAAAYEGGVEVFSLAPSALITDRRAVRAPKMDKLVFSQDDSTLLGTTTRIFASSTLVVSVPIFPSSSSTQPSHQELQEAWCTGMLEPQNIKNSSHATFMREEGVMTNDKLFAWNGLEDTFGVLHTHDMVYNQVDFPVAISPPLSTCGGLGAAIHHCPSIDEHGKIAAMIVNDRTIRLYIVPQEAGDATTKVEAHSIDHELDEEYGCPFTDLRWVHSRLNLPASAHSPHQIRGRLVVTSPGSSVDAEKAELSVQDIEGGRIILFDFDPQFAGQPGQTFVFHVGKAPPVTLEEEKMEVAEEIALVRRRTVTSTRSNTLGKKTPSLGRAATTISRRQDNSAYRDGSPVGSAQQLSLSNPPWRNRRISSSLVSLSADATRSLPDLLEASELAAESLEQPYSQGAPRSYVSMERATTAANAHRFQALEEHEAESDHPGDLTLPAYTEHPNQPLPRKYRALAGLDIPLQGSFARQNNNPSSTIHTAPPTVPEHRFPAPVSATSPAYTMPQFATYNQPPSPMRAVINSSHSDTSDLSPVTTRSGTHATLRTQQSWETISTSAQTTPHGPSTLRSQPSWESGRTMNYFSSNNSQGTRTVPTSPEHMRPPQMMRGLGLQDFRHSMLLPQDRHEQERPRTTASDSQVREENTNFFQHRPPHVNAMQAVNFAAANTLTPANASAPRTSAGAVSAISSVSSNGTIPHRPATSAGAAGYQVTAWSPPAPASPHEDTRPTITSRSKSAGFPSSHNGARAASSSIALNRVGMDRDEEAQIKRSKSSCICETTPGVNSFSGYVHLPSSLLADTQNPSDPYNISTFFWYFESRNNPGAAPLTIWLAGGPGDASSFTAVTENGPCYVNEFSNGTFLNPYSLNQHSNVLYIDQPVQAGFSYSTFMNSTFDFNDFDPYATSITPIDSYDGNVPAENATFKYGIWADQNPDRTANTTENAMKPLWHFLQGWFENFPEYKTRDQRVNIWGNSYGGFWTTGLTSYILNQNARIRNNTIPGRIINVNTLGMTNGCVDAHITASSIGDIVYNNTYNTHFLSEEIHAEAQNNLTKSGGCYDQIDQCQALAAVSDPHSKGTNDTVNDICATAVAYCFAYGGSGAYTALSGRSVFDMAQTSLAPYPPYYGIGYLNRQDVREELGVPVMFSQNSASVQNNFVATTGDAARFDGMRALNQILTAGVKAAFVFGDRDTRCNWLNGEAVANTASWPGKQQFSTAGYEDTKINATYTGGLTKQFQNLSFTRVFQAGHAAGYFQPQTVLEIFERSSVWDRDVATGTRRLAAHGNYSTRGPASAWSHFEILPDVPTPVCNIWAAAVACTDEQLAALANGSAVIEHDIVVDPAA</sequence>
<dbReference type="Gene3D" id="2.130.10.10">
    <property type="entry name" value="YVTN repeat-like/Quinoprotein amine dehydrogenase"/>
    <property type="match status" value="1"/>
</dbReference>
<feature type="compositionally biased region" description="Polar residues" evidence="7">
    <location>
        <begin position="65"/>
        <end position="83"/>
    </location>
</feature>
<dbReference type="SUPFAM" id="SSF82171">
    <property type="entry name" value="DPP6 N-terminal domain-like"/>
    <property type="match status" value="1"/>
</dbReference>
<keyword evidence="4" id="KW-0732">Signal</keyword>
<gene>
    <name evidence="9" type="ORF">KCV03_g4194</name>
</gene>
<evidence type="ECO:0000256" key="6">
    <source>
        <dbReference type="ARBA" id="ARBA00023180"/>
    </source>
</evidence>
<feature type="region of interest" description="Disordered" evidence="7">
    <location>
        <begin position="911"/>
        <end position="977"/>
    </location>
</feature>
<dbReference type="Gene3D" id="3.40.50.1820">
    <property type="entry name" value="alpha/beta hydrolase"/>
    <property type="match status" value="1"/>
</dbReference>
<dbReference type="InterPro" id="IPR001563">
    <property type="entry name" value="Peptidase_S10"/>
</dbReference>
<comment type="caution">
    <text evidence="9">The sequence shown here is derived from an EMBL/GenBank/DDBJ whole genome shotgun (WGS) entry which is preliminary data.</text>
</comment>
<evidence type="ECO:0000259" key="8">
    <source>
        <dbReference type="Pfam" id="PF23749"/>
    </source>
</evidence>
<evidence type="ECO:0000256" key="3">
    <source>
        <dbReference type="ARBA" id="ARBA00022670"/>
    </source>
</evidence>
<keyword evidence="2" id="KW-0121">Carboxypeptidase</keyword>
<proteinExistence type="inferred from homology"/>
<dbReference type="PANTHER" id="PTHR11802">
    <property type="entry name" value="SERINE PROTEASE FAMILY S10 SERINE CARBOXYPEPTIDASE"/>
    <property type="match status" value="1"/>
</dbReference>
<comment type="similarity">
    <text evidence="1">Belongs to the peptidase S10 family.</text>
</comment>
<organism evidence="9 10">
    <name type="scientific">Aureobasidium melanogenum</name>
    <name type="common">Aureobasidium pullulans var. melanogenum</name>
    <dbReference type="NCBI Taxonomy" id="46634"/>
    <lineage>
        <taxon>Eukaryota</taxon>
        <taxon>Fungi</taxon>
        <taxon>Dikarya</taxon>
        <taxon>Ascomycota</taxon>
        <taxon>Pezizomycotina</taxon>
        <taxon>Dothideomycetes</taxon>
        <taxon>Dothideomycetidae</taxon>
        <taxon>Dothideales</taxon>
        <taxon>Saccotheciaceae</taxon>
        <taxon>Aureobasidium</taxon>
    </lineage>
</organism>